<dbReference type="EMBL" id="JH687407">
    <property type="protein sequence ID" value="EIM79221.1"/>
    <property type="molecule type" value="Genomic_DNA"/>
</dbReference>
<evidence type="ECO:0000313" key="3">
    <source>
        <dbReference type="EMBL" id="EIM79221.1"/>
    </source>
</evidence>
<feature type="chain" id="PRO_5004443638" evidence="2">
    <location>
        <begin position="24"/>
        <end position="147"/>
    </location>
</feature>
<feature type="region of interest" description="Disordered" evidence="1">
    <location>
        <begin position="82"/>
        <end position="147"/>
    </location>
</feature>
<evidence type="ECO:0000256" key="1">
    <source>
        <dbReference type="SAM" id="MobiDB-lite"/>
    </source>
</evidence>
<accession>R7RVP9</accession>
<keyword evidence="2" id="KW-0732">Signal</keyword>
<gene>
    <name evidence="3" type="ORF">STEHIDRAFT_116692</name>
</gene>
<evidence type="ECO:0000313" key="4">
    <source>
        <dbReference type="Proteomes" id="UP000053927"/>
    </source>
</evidence>
<proteinExistence type="predicted"/>
<dbReference type="AlphaFoldDB" id="R7RVP9"/>
<protein>
    <submittedName>
        <fullName evidence="3">Uncharacterized protein</fullName>
    </submittedName>
</protein>
<keyword evidence="4" id="KW-1185">Reference proteome</keyword>
<evidence type="ECO:0000256" key="2">
    <source>
        <dbReference type="SAM" id="SignalP"/>
    </source>
</evidence>
<organism evidence="3 4">
    <name type="scientific">Stereum hirsutum (strain FP-91666)</name>
    <name type="common">White-rot fungus</name>
    <dbReference type="NCBI Taxonomy" id="721885"/>
    <lineage>
        <taxon>Eukaryota</taxon>
        <taxon>Fungi</taxon>
        <taxon>Dikarya</taxon>
        <taxon>Basidiomycota</taxon>
        <taxon>Agaricomycotina</taxon>
        <taxon>Agaricomycetes</taxon>
        <taxon>Russulales</taxon>
        <taxon>Stereaceae</taxon>
        <taxon>Stereum</taxon>
    </lineage>
</organism>
<dbReference type="RefSeq" id="XP_007311674.1">
    <property type="nucleotide sequence ID" value="XM_007311612.1"/>
</dbReference>
<feature type="signal peptide" evidence="2">
    <location>
        <begin position="1"/>
        <end position="23"/>
    </location>
</feature>
<dbReference type="GeneID" id="18795964"/>
<sequence>MNPSSLNLSFLTVLLSLFSAVVAAPIPTPEVPGKRDVDTSIACNPTRPDCGLIQRALENLTRLERKRVPILIITRSFPFETQSTGISPIHSIVPKSESCTSTGKIIERPQSQRRDTPPVEERKPPYRGNDRRPSDRPQKEPCGIRHS</sequence>
<dbReference type="KEGG" id="shs:STEHIDRAFT_116692"/>
<dbReference type="Proteomes" id="UP000053927">
    <property type="component" value="Unassembled WGS sequence"/>
</dbReference>
<feature type="compositionally biased region" description="Basic and acidic residues" evidence="1">
    <location>
        <begin position="105"/>
        <end position="147"/>
    </location>
</feature>
<reference evidence="4" key="1">
    <citation type="journal article" date="2012" name="Science">
        <title>The Paleozoic origin of enzymatic lignin decomposition reconstructed from 31 fungal genomes.</title>
        <authorList>
            <person name="Floudas D."/>
            <person name="Binder M."/>
            <person name="Riley R."/>
            <person name="Barry K."/>
            <person name="Blanchette R.A."/>
            <person name="Henrissat B."/>
            <person name="Martinez A.T."/>
            <person name="Otillar R."/>
            <person name="Spatafora J.W."/>
            <person name="Yadav J.S."/>
            <person name="Aerts A."/>
            <person name="Benoit I."/>
            <person name="Boyd A."/>
            <person name="Carlson A."/>
            <person name="Copeland A."/>
            <person name="Coutinho P.M."/>
            <person name="de Vries R.P."/>
            <person name="Ferreira P."/>
            <person name="Findley K."/>
            <person name="Foster B."/>
            <person name="Gaskell J."/>
            <person name="Glotzer D."/>
            <person name="Gorecki P."/>
            <person name="Heitman J."/>
            <person name="Hesse C."/>
            <person name="Hori C."/>
            <person name="Igarashi K."/>
            <person name="Jurgens J.A."/>
            <person name="Kallen N."/>
            <person name="Kersten P."/>
            <person name="Kohler A."/>
            <person name="Kuees U."/>
            <person name="Kumar T.K.A."/>
            <person name="Kuo A."/>
            <person name="LaButti K."/>
            <person name="Larrondo L.F."/>
            <person name="Lindquist E."/>
            <person name="Ling A."/>
            <person name="Lombard V."/>
            <person name="Lucas S."/>
            <person name="Lundell T."/>
            <person name="Martin R."/>
            <person name="McLaughlin D.J."/>
            <person name="Morgenstern I."/>
            <person name="Morin E."/>
            <person name="Murat C."/>
            <person name="Nagy L.G."/>
            <person name="Nolan M."/>
            <person name="Ohm R.A."/>
            <person name="Patyshakuliyeva A."/>
            <person name="Rokas A."/>
            <person name="Ruiz-Duenas F.J."/>
            <person name="Sabat G."/>
            <person name="Salamov A."/>
            <person name="Samejima M."/>
            <person name="Schmutz J."/>
            <person name="Slot J.C."/>
            <person name="St John F."/>
            <person name="Stenlid J."/>
            <person name="Sun H."/>
            <person name="Sun S."/>
            <person name="Syed K."/>
            <person name="Tsang A."/>
            <person name="Wiebenga A."/>
            <person name="Young D."/>
            <person name="Pisabarro A."/>
            <person name="Eastwood D.C."/>
            <person name="Martin F."/>
            <person name="Cullen D."/>
            <person name="Grigoriev I.V."/>
            <person name="Hibbett D.S."/>
        </authorList>
    </citation>
    <scope>NUCLEOTIDE SEQUENCE [LARGE SCALE GENOMIC DNA]</scope>
    <source>
        <strain evidence="4">FP-91666</strain>
    </source>
</reference>
<name>R7RVP9_STEHR</name>